<keyword evidence="1" id="KW-0808">Transferase</keyword>
<evidence type="ECO:0000313" key="1">
    <source>
        <dbReference type="EMBL" id="TQR16875.1"/>
    </source>
</evidence>
<accession>A0A544THD3</accession>
<keyword evidence="1" id="KW-0032">Aminotransferase</keyword>
<dbReference type="RefSeq" id="WP_142537119.1">
    <property type="nucleotide sequence ID" value="NZ_BMIE01000002.1"/>
</dbReference>
<dbReference type="EMBL" id="VDGH01000001">
    <property type="protein sequence ID" value="TQR16875.1"/>
    <property type="molecule type" value="Genomic_DNA"/>
</dbReference>
<keyword evidence="2" id="KW-1185">Reference proteome</keyword>
<proteinExistence type="predicted"/>
<dbReference type="AlphaFoldDB" id="A0A544THD3"/>
<reference evidence="1 2" key="1">
    <citation type="submission" date="2019-05" db="EMBL/GenBank/DDBJ databases">
        <title>Psychrobacillus vulpis sp. nov., a new species isolated from feces of a red fox that inhabits in The Tablas de Daimiel Natural Park, Albacete, Spain.</title>
        <authorList>
            <person name="Rodriguez M."/>
            <person name="Reina J.C."/>
            <person name="Bejar V."/>
            <person name="Llamas I."/>
        </authorList>
    </citation>
    <scope>NUCLEOTIDE SEQUENCE [LARGE SCALE GENOMIC DNA]</scope>
    <source>
        <strain evidence="1 2">NEAU-3TGS17</strain>
    </source>
</reference>
<gene>
    <name evidence="1" type="ORF">FG382_01580</name>
</gene>
<dbReference type="GO" id="GO:0008483">
    <property type="term" value="F:transaminase activity"/>
    <property type="evidence" value="ECO:0007669"/>
    <property type="project" value="UniProtKB-KW"/>
</dbReference>
<dbReference type="OrthoDB" id="2436979at2"/>
<dbReference type="Proteomes" id="UP000317316">
    <property type="component" value="Unassembled WGS sequence"/>
</dbReference>
<protein>
    <submittedName>
        <fullName evidence="1">Branched-chain amino acid aminotransferase</fullName>
    </submittedName>
</protein>
<sequence>MSNQQVVCERYDKETEELVSKDSMEFLATPLSHFKEKKNEYAYLQTENLNALKVDGLVLEYDEVFEVYTAMFGLAVQKKLASKIATYLDKHYNKEKMNYSMMFSGDEGLWEINLPLNYINQFSENFTIEEAYQFIQSFITSLVEALEL</sequence>
<evidence type="ECO:0000313" key="2">
    <source>
        <dbReference type="Proteomes" id="UP000317316"/>
    </source>
</evidence>
<organism evidence="1 2">
    <name type="scientific">Psychrobacillus lasiicapitis</name>
    <dbReference type="NCBI Taxonomy" id="1636719"/>
    <lineage>
        <taxon>Bacteria</taxon>
        <taxon>Bacillati</taxon>
        <taxon>Bacillota</taxon>
        <taxon>Bacilli</taxon>
        <taxon>Bacillales</taxon>
        <taxon>Bacillaceae</taxon>
        <taxon>Psychrobacillus</taxon>
    </lineage>
</organism>
<comment type="caution">
    <text evidence="1">The sequence shown here is derived from an EMBL/GenBank/DDBJ whole genome shotgun (WGS) entry which is preliminary data.</text>
</comment>
<name>A0A544THD3_9BACI</name>